<gene>
    <name evidence="4" type="ORF">B0H17DRAFT_234305</name>
</gene>
<feature type="chain" id="PRO_5042026423" description="Mid2 domain-containing protein" evidence="3">
    <location>
        <begin position="20"/>
        <end position="280"/>
    </location>
</feature>
<feature type="transmembrane region" description="Helical" evidence="2">
    <location>
        <begin position="199"/>
        <end position="222"/>
    </location>
</feature>
<reference evidence="4" key="1">
    <citation type="submission" date="2023-03" db="EMBL/GenBank/DDBJ databases">
        <title>Massive genome expansion in bonnet fungi (Mycena s.s.) driven by repeated elements and novel gene families across ecological guilds.</title>
        <authorList>
            <consortium name="Lawrence Berkeley National Laboratory"/>
            <person name="Harder C.B."/>
            <person name="Miyauchi S."/>
            <person name="Viragh M."/>
            <person name="Kuo A."/>
            <person name="Thoen E."/>
            <person name="Andreopoulos B."/>
            <person name="Lu D."/>
            <person name="Skrede I."/>
            <person name="Drula E."/>
            <person name="Henrissat B."/>
            <person name="Morin E."/>
            <person name="Kohler A."/>
            <person name="Barry K."/>
            <person name="LaButti K."/>
            <person name="Morin E."/>
            <person name="Salamov A."/>
            <person name="Lipzen A."/>
            <person name="Mereny Z."/>
            <person name="Hegedus B."/>
            <person name="Baldrian P."/>
            <person name="Stursova M."/>
            <person name="Weitz H."/>
            <person name="Taylor A."/>
            <person name="Grigoriev I.V."/>
            <person name="Nagy L.G."/>
            <person name="Martin F."/>
            <person name="Kauserud H."/>
        </authorList>
    </citation>
    <scope>NUCLEOTIDE SEQUENCE</scope>
    <source>
        <strain evidence="4">CBHHK067</strain>
    </source>
</reference>
<evidence type="ECO:0000313" key="4">
    <source>
        <dbReference type="EMBL" id="KAJ7709714.1"/>
    </source>
</evidence>
<sequence length="280" mass="29258">MFAGSLLLVVLAHTLLTTAQTTNATCAPSHEWAFNSKQQSPCLVASSLLAVCTGSYEVYALPEQYHYDAPDMQDANPCQCNTVVYSLLAECGLCQNRTTAMWSVWETNCASVSIGSFPKPIPAGLHVPGWAYLDVKATDMFNEALAEANANITESTAVPESSQTSASASASSSAAPQATTDSPSSDVSAPVVNQTRSNAIGGGIVGGFALLLLVCGLGFWIYRRRRTARANGGILNSPVMSQYHTDTQPSQPTAPVPSITVSSLNSQSGSASILSGQNSV</sequence>
<evidence type="ECO:0000256" key="3">
    <source>
        <dbReference type="SAM" id="SignalP"/>
    </source>
</evidence>
<feature type="region of interest" description="Disordered" evidence="1">
    <location>
        <begin position="241"/>
        <end position="280"/>
    </location>
</feature>
<dbReference type="EMBL" id="JARKIE010000002">
    <property type="protein sequence ID" value="KAJ7709714.1"/>
    <property type="molecule type" value="Genomic_DNA"/>
</dbReference>
<feature type="region of interest" description="Disordered" evidence="1">
    <location>
        <begin position="155"/>
        <end position="190"/>
    </location>
</feature>
<organism evidence="4 5">
    <name type="scientific">Mycena rosella</name>
    <name type="common">Pink bonnet</name>
    <name type="synonym">Agaricus rosellus</name>
    <dbReference type="NCBI Taxonomy" id="1033263"/>
    <lineage>
        <taxon>Eukaryota</taxon>
        <taxon>Fungi</taxon>
        <taxon>Dikarya</taxon>
        <taxon>Basidiomycota</taxon>
        <taxon>Agaricomycotina</taxon>
        <taxon>Agaricomycetes</taxon>
        <taxon>Agaricomycetidae</taxon>
        <taxon>Agaricales</taxon>
        <taxon>Marasmiineae</taxon>
        <taxon>Mycenaceae</taxon>
        <taxon>Mycena</taxon>
    </lineage>
</organism>
<name>A0AAD7MC58_MYCRO</name>
<feature type="signal peptide" evidence="3">
    <location>
        <begin position="1"/>
        <end position="19"/>
    </location>
</feature>
<evidence type="ECO:0000256" key="2">
    <source>
        <dbReference type="SAM" id="Phobius"/>
    </source>
</evidence>
<comment type="caution">
    <text evidence="4">The sequence shown here is derived from an EMBL/GenBank/DDBJ whole genome shotgun (WGS) entry which is preliminary data.</text>
</comment>
<keyword evidence="5" id="KW-1185">Reference proteome</keyword>
<keyword evidence="3" id="KW-0732">Signal</keyword>
<dbReference type="AlphaFoldDB" id="A0AAD7MC58"/>
<feature type="compositionally biased region" description="Low complexity" evidence="1">
    <location>
        <begin position="161"/>
        <end position="190"/>
    </location>
</feature>
<evidence type="ECO:0008006" key="6">
    <source>
        <dbReference type="Google" id="ProtNLM"/>
    </source>
</evidence>
<keyword evidence="2" id="KW-0812">Transmembrane</keyword>
<evidence type="ECO:0000313" key="5">
    <source>
        <dbReference type="Proteomes" id="UP001221757"/>
    </source>
</evidence>
<accession>A0AAD7MC58</accession>
<dbReference type="Gene3D" id="1.20.5.510">
    <property type="entry name" value="Single helix bin"/>
    <property type="match status" value="1"/>
</dbReference>
<keyword evidence="2" id="KW-0472">Membrane</keyword>
<dbReference type="Proteomes" id="UP001221757">
    <property type="component" value="Unassembled WGS sequence"/>
</dbReference>
<proteinExistence type="predicted"/>
<dbReference type="CDD" id="cd12087">
    <property type="entry name" value="TM_EGFR-like"/>
    <property type="match status" value="1"/>
</dbReference>
<protein>
    <recommendedName>
        <fullName evidence="6">Mid2 domain-containing protein</fullName>
    </recommendedName>
</protein>
<keyword evidence="2" id="KW-1133">Transmembrane helix</keyword>
<evidence type="ECO:0000256" key="1">
    <source>
        <dbReference type="SAM" id="MobiDB-lite"/>
    </source>
</evidence>